<keyword evidence="3" id="KW-0648">Protein biosynthesis</keyword>
<evidence type="ECO:0000256" key="2">
    <source>
        <dbReference type="ARBA" id="ARBA00022768"/>
    </source>
</evidence>
<evidence type="ECO:0000256" key="1">
    <source>
        <dbReference type="ARBA" id="ARBA00007411"/>
    </source>
</evidence>
<dbReference type="InterPro" id="IPR036219">
    <property type="entry name" value="eEF-1beta-like_sf"/>
</dbReference>
<feature type="domain" description="Translation elongation factor EF1B beta/delta subunit guanine nucleotide exchange" evidence="6">
    <location>
        <begin position="593"/>
        <end position="669"/>
    </location>
</feature>
<evidence type="ECO:0000313" key="8">
    <source>
        <dbReference type="EMBL" id="KAH1177752.1"/>
    </source>
</evidence>
<feature type="compositionally biased region" description="Acidic residues" evidence="5">
    <location>
        <begin position="545"/>
        <end position="567"/>
    </location>
</feature>
<feature type="domain" description="Elongation factor 1 beta central acidic region eukaryote" evidence="7">
    <location>
        <begin position="557"/>
        <end position="584"/>
    </location>
</feature>
<dbReference type="GO" id="GO:0005853">
    <property type="term" value="C:eukaryotic translation elongation factor 1 complex"/>
    <property type="evidence" value="ECO:0007669"/>
    <property type="project" value="InterPro"/>
</dbReference>
<dbReference type="Pfam" id="PF00736">
    <property type="entry name" value="EF1_GNE"/>
    <property type="match status" value="1"/>
</dbReference>
<dbReference type="GO" id="GO:0003746">
    <property type="term" value="F:translation elongation factor activity"/>
    <property type="evidence" value="ECO:0007669"/>
    <property type="project" value="UniProtKB-KW"/>
</dbReference>
<keyword evidence="9" id="KW-1185">Reference proteome</keyword>
<evidence type="ECO:0000313" key="9">
    <source>
        <dbReference type="Proteomes" id="UP000827986"/>
    </source>
</evidence>
<dbReference type="SMART" id="SM00888">
    <property type="entry name" value="EF1_GNE"/>
    <property type="match status" value="1"/>
</dbReference>
<evidence type="ECO:0000256" key="4">
    <source>
        <dbReference type="ARBA" id="ARBA00039378"/>
    </source>
</evidence>
<dbReference type="GO" id="GO:0005085">
    <property type="term" value="F:guanyl-nucleotide exchange factor activity"/>
    <property type="evidence" value="ECO:0007669"/>
    <property type="project" value="TreeGrafter"/>
</dbReference>
<feature type="compositionally biased region" description="Basic and acidic residues" evidence="5">
    <location>
        <begin position="240"/>
        <end position="253"/>
    </location>
</feature>
<dbReference type="PANTHER" id="PTHR11595">
    <property type="entry name" value="EF-HAND AND COILED-COIL DOMAIN-CONTAINING FAMILY MEMBER"/>
    <property type="match status" value="1"/>
</dbReference>
<feature type="compositionally biased region" description="Low complexity" evidence="5">
    <location>
        <begin position="442"/>
        <end position="452"/>
    </location>
</feature>
<dbReference type="AlphaFoldDB" id="A0A9D3XDS3"/>
<evidence type="ECO:0000259" key="7">
    <source>
        <dbReference type="SMART" id="SM01182"/>
    </source>
</evidence>
<dbReference type="Gene3D" id="3.30.70.60">
    <property type="match status" value="1"/>
</dbReference>
<dbReference type="SUPFAM" id="SSF54984">
    <property type="entry name" value="eEF-1beta-like"/>
    <property type="match status" value="1"/>
</dbReference>
<dbReference type="GO" id="GO:0005829">
    <property type="term" value="C:cytosol"/>
    <property type="evidence" value="ECO:0007669"/>
    <property type="project" value="TreeGrafter"/>
</dbReference>
<dbReference type="SMART" id="SM01182">
    <property type="entry name" value="EF-1_beta_acid"/>
    <property type="match status" value="1"/>
</dbReference>
<feature type="compositionally biased region" description="Basic residues" evidence="5">
    <location>
        <begin position="67"/>
        <end position="81"/>
    </location>
</feature>
<dbReference type="InterPro" id="IPR018940">
    <property type="entry name" value="EF-1_beta_acid_region_euk"/>
</dbReference>
<gene>
    <name evidence="8" type="ORF">KIL84_011454</name>
</gene>
<organism evidence="8 9">
    <name type="scientific">Mauremys mutica</name>
    <name type="common">yellowpond turtle</name>
    <dbReference type="NCBI Taxonomy" id="74926"/>
    <lineage>
        <taxon>Eukaryota</taxon>
        <taxon>Metazoa</taxon>
        <taxon>Chordata</taxon>
        <taxon>Craniata</taxon>
        <taxon>Vertebrata</taxon>
        <taxon>Euteleostomi</taxon>
        <taxon>Archelosauria</taxon>
        <taxon>Testudinata</taxon>
        <taxon>Testudines</taxon>
        <taxon>Cryptodira</taxon>
        <taxon>Durocryptodira</taxon>
        <taxon>Testudinoidea</taxon>
        <taxon>Geoemydidae</taxon>
        <taxon>Geoemydinae</taxon>
        <taxon>Mauremys</taxon>
    </lineage>
</organism>
<sequence length="683" mass="76997">MRTRKLPYPLEKVWLDKHQYDEAERLHYEREATLAASATEKCQEVEAMNSVCHDDPVEGELKDMKRVRNGKKQKKRKRSPKTKSLVSKVDFVLTGLLADGVWFDKPFFDHAENMFRKKLADDLTQKAAETELAAEQPALVSWSEEAVPGVHKPRKNAAALHCTHASLIACHHVIQDVWVNKFNFDEAEKIFHRYDGTVTMVMSIKELQMKGVWLEKPIYDDAEKCFYENMTDGHPPGKVRPQERSRPEALKSSRKDKKGRSPGKRMNSRHVEFTTNPSHPKDAEHPPPTWYFLHKDSEHLWLSKPTYDSAESRYYASEALKMSIRQDNSRVPELSLAKPSRPASRATSVPSSETKKMAADFLVHEKIWFDKFKYDDAEKRYYEQMNGPVASPSCQQENGASTILRDIARARENIQKSLAGRKTILDSPQEAPLAQSKRRSGRLTSASTTSSAGPGGDQNELVTRIANLEVENQNLHSVVADLQLAICKLETRLNTLEKSSTSHHPSATPPTQHVTPMKKVESPAAPPKKVELPSAPPAKKVGPSEADDEDEDDDIDLFGSGDEEEDQEAAKVREERLRQYAEKKSKKPGLIAKSSILLDVKPWDDETDMAKMEECVRSIQMEGLVWGASKLVPVGYGIKKLQIQCVVEDDKVGTDILEEEITKFEDYVSPPLVPCGAFKHLGP</sequence>
<dbReference type="Pfam" id="PF10587">
    <property type="entry name" value="EF-1_beta_acid"/>
    <property type="match status" value="1"/>
</dbReference>
<dbReference type="FunFam" id="3.30.70.60:FF:000001">
    <property type="entry name" value="Elongation factor 1-beta 1 like"/>
    <property type="match status" value="1"/>
</dbReference>
<dbReference type="CDD" id="cd00292">
    <property type="entry name" value="EF1B"/>
    <property type="match status" value="1"/>
</dbReference>
<feature type="region of interest" description="Disordered" evidence="5">
    <location>
        <begin position="497"/>
        <end position="572"/>
    </location>
</feature>
<evidence type="ECO:0000259" key="6">
    <source>
        <dbReference type="SMART" id="SM00888"/>
    </source>
</evidence>
<dbReference type="InterPro" id="IPR001326">
    <property type="entry name" value="Transl_elong_EF1B_B/D_CS"/>
</dbReference>
<feature type="region of interest" description="Disordered" evidence="5">
    <location>
        <begin position="56"/>
        <end position="81"/>
    </location>
</feature>
<feature type="region of interest" description="Disordered" evidence="5">
    <location>
        <begin position="230"/>
        <end position="287"/>
    </location>
</feature>
<dbReference type="Proteomes" id="UP000827986">
    <property type="component" value="Unassembled WGS sequence"/>
</dbReference>
<comment type="caution">
    <text evidence="8">The sequence shown here is derived from an EMBL/GenBank/DDBJ whole genome shotgun (WGS) entry which is preliminary data.</text>
</comment>
<dbReference type="InterPro" id="IPR014717">
    <property type="entry name" value="Transl_elong_EF1B/ribsomal_bS6"/>
</dbReference>
<feature type="region of interest" description="Disordered" evidence="5">
    <location>
        <begin position="331"/>
        <end position="354"/>
    </location>
</feature>
<feature type="compositionally biased region" description="Basic residues" evidence="5">
    <location>
        <begin position="254"/>
        <end position="268"/>
    </location>
</feature>
<feature type="region of interest" description="Disordered" evidence="5">
    <location>
        <begin position="420"/>
        <end position="458"/>
    </location>
</feature>
<dbReference type="InterPro" id="IPR014038">
    <property type="entry name" value="EF1B_bsu/dsu_GNE"/>
</dbReference>
<name>A0A9D3XDS3_9SAUR</name>
<comment type="similarity">
    <text evidence="1">Belongs to the EF-1-beta/EF-1-delta family.</text>
</comment>
<feature type="compositionally biased region" description="Low complexity" evidence="5">
    <location>
        <begin position="502"/>
        <end position="513"/>
    </location>
</feature>
<dbReference type="PANTHER" id="PTHR11595:SF26">
    <property type="entry name" value="ELONGATION FACTOR 1-DELTA"/>
    <property type="match status" value="1"/>
</dbReference>
<keyword evidence="2" id="KW-0251">Elongation factor</keyword>
<evidence type="ECO:0000256" key="3">
    <source>
        <dbReference type="ARBA" id="ARBA00022917"/>
    </source>
</evidence>
<protein>
    <recommendedName>
        <fullName evidence="4">Elongation factor 1-delta</fullName>
    </recommendedName>
</protein>
<dbReference type="EMBL" id="JAHDVG010000474">
    <property type="protein sequence ID" value="KAH1177752.1"/>
    <property type="molecule type" value="Genomic_DNA"/>
</dbReference>
<dbReference type="PROSITE" id="PS00824">
    <property type="entry name" value="EF1BD_1"/>
    <property type="match status" value="1"/>
</dbReference>
<reference evidence="8" key="1">
    <citation type="submission" date="2021-09" db="EMBL/GenBank/DDBJ databases">
        <title>The genome of Mauremys mutica provides insights into the evolution of semi-aquatic lifestyle.</title>
        <authorList>
            <person name="Gong S."/>
            <person name="Gao Y."/>
        </authorList>
    </citation>
    <scope>NUCLEOTIDE SEQUENCE</scope>
    <source>
        <strain evidence="8">MM-2020</strain>
        <tissue evidence="8">Muscle</tissue>
    </source>
</reference>
<evidence type="ECO:0000256" key="5">
    <source>
        <dbReference type="SAM" id="MobiDB-lite"/>
    </source>
</evidence>
<dbReference type="InterPro" id="IPR049720">
    <property type="entry name" value="EF1B_bsu/dsu"/>
</dbReference>
<accession>A0A9D3XDS3</accession>
<feature type="compositionally biased region" description="Basic and acidic residues" evidence="5">
    <location>
        <begin position="56"/>
        <end position="66"/>
    </location>
</feature>
<proteinExistence type="inferred from homology"/>